<accession>A0AC11C9Q9</accession>
<proteinExistence type="predicted"/>
<organism evidence="1">
    <name type="scientific">Ovis aries</name>
    <name type="common">Sheep</name>
    <dbReference type="NCBI Taxonomy" id="9940"/>
    <lineage>
        <taxon>Eukaryota</taxon>
        <taxon>Metazoa</taxon>
        <taxon>Chordata</taxon>
        <taxon>Craniata</taxon>
        <taxon>Vertebrata</taxon>
        <taxon>Euteleostomi</taxon>
        <taxon>Mammalia</taxon>
        <taxon>Eutheria</taxon>
        <taxon>Laurasiatheria</taxon>
        <taxon>Artiodactyla</taxon>
        <taxon>Ruminantia</taxon>
        <taxon>Pecora</taxon>
        <taxon>Bovidae</taxon>
        <taxon>Caprinae</taxon>
        <taxon>Ovis</taxon>
    </lineage>
</organism>
<protein>
    <submittedName>
        <fullName evidence="1">Transmembrane serine protease 12</fullName>
    </submittedName>
</protein>
<gene>
    <name evidence="1" type="primary">TMPRSS12</name>
</gene>
<reference evidence="1" key="3">
    <citation type="submission" date="2025-09" db="UniProtKB">
        <authorList>
            <consortium name="Ensembl"/>
        </authorList>
    </citation>
    <scope>IDENTIFICATION</scope>
</reference>
<reference evidence="1" key="2">
    <citation type="submission" date="2025-08" db="UniProtKB">
        <authorList>
            <consortium name="Ensembl"/>
        </authorList>
    </citation>
    <scope>IDENTIFICATION</scope>
</reference>
<dbReference type="Ensembl" id="ENSOART00020032391.2">
    <property type="protein sequence ID" value="ENSOARP00020026761.2"/>
    <property type="gene ID" value="ENSOARG00020020971.2"/>
</dbReference>
<evidence type="ECO:0000313" key="1">
    <source>
        <dbReference type="Ensembl" id="ENSOARP00020026761.2"/>
    </source>
</evidence>
<sequence length="367" mass="40290">MPAAILPTGSSDMALGLLSAALLFLASALISSEHYSLFSERSRRGSSREQAGSLGWPEAVSSRPRAQKAREAREQEELDSKDCGIAPLMHMFKGSRIVGGREAQTGAWPWLVSLQIHSGRSGAHVCAGSLVKNRWVLTAAHCTKDATNPVMWRAVIGTNNVKGSEPHSKKIKVNAIIIHPDFNVESYDNDIALFHLKKAVRYNNYIQPICLPFGVFQRLNRNTTCFISGWGRTQEEGNATKELHEAEVHYISRSFCNSERSYGGIVPNTSFCAGDEDGIFDSCRGDSGGPLMCYLPERKRYFVMGITSYGYGCGRKNFPGVYSAPSFNQKWLTEQLYQSSNKGTFNINIPLGQVLIALGSAVLLATP</sequence>
<name>A0AC11C9Q9_SHEEP</name>
<reference evidence="1" key="1">
    <citation type="submission" date="2020-11" db="EMBL/GenBank/DDBJ databases">
        <authorList>
            <person name="Davenport K.M."/>
            <person name="Bickhart D.M."/>
            <person name="Smith T.P.L."/>
            <person name="Murdoch B.M."/>
            <person name="Rosen B.D."/>
        </authorList>
    </citation>
    <scope>NUCLEOTIDE SEQUENCE [LARGE SCALE GENOMIC DNA]</scope>
    <source>
        <strain evidence="1">OAR_USU_Benz2616</strain>
    </source>
</reference>